<proteinExistence type="predicted"/>
<dbReference type="RefSeq" id="WP_005922290.1">
    <property type="nucleotide sequence ID" value="NZ_BNEV01000068.1"/>
</dbReference>
<organism evidence="2 4">
    <name type="scientific">Faecalibacterium prausnitzii</name>
    <dbReference type="NCBI Taxonomy" id="853"/>
    <lineage>
        <taxon>Bacteria</taxon>
        <taxon>Bacillati</taxon>
        <taxon>Bacillota</taxon>
        <taxon>Clostridia</taxon>
        <taxon>Eubacteriales</taxon>
        <taxon>Oscillospiraceae</taxon>
        <taxon>Faecalibacterium</taxon>
    </lineage>
</organism>
<protein>
    <submittedName>
        <fullName evidence="2">Uncharacterized protein</fullName>
    </submittedName>
</protein>
<evidence type="ECO:0000313" key="4">
    <source>
        <dbReference type="Proteomes" id="UP000477010"/>
    </source>
</evidence>
<accession>A0A6A8KEF2</accession>
<name>A0A6A8KEF2_9FIRM</name>
<dbReference type="AlphaFoldDB" id="A0A6A8KEF2"/>
<sequence>MILNNLAALQSIFYTKEFTFATDFNKKNNSFLLKLSFGAIFCQKSAFLRGSYRYFTGKL</sequence>
<dbReference type="GeneID" id="75069739"/>
<dbReference type="Proteomes" id="UP000477010">
    <property type="component" value="Unassembled WGS sequence"/>
</dbReference>
<comment type="caution">
    <text evidence="2">The sequence shown here is derived from an EMBL/GenBank/DDBJ whole genome shotgun (WGS) entry which is preliminary data.</text>
</comment>
<reference evidence="3 4" key="1">
    <citation type="journal article" date="2019" name="Nat. Med.">
        <title>A library of human gut bacterial isolates paired with longitudinal multiomics data enables mechanistic microbiome research.</title>
        <authorList>
            <person name="Poyet M."/>
            <person name="Groussin M."/>
            <person name="Gibbons S.M."/>
            <person name="Avila-Pacheco J."/>
            <person name="Jiang X."/>
            <person name="Kearney S.M."/>
            <person name="Perrotta A.R."/>
            <person name="Berdy B."/>
            <person name="Zhao S."/>
            <person name="Lieberman T.D."/>
            <person name="Swanson P.K."/>
            <person name="Smith M."/>
            <person name="Roesemann S."/>
            <person name="Alexander J.E."/>
            <person name="Rich S.A."/>
            <person name="Livny J."/>
            <person name="Vlamakis H."/>
            <person name="Clish C."/>
            <person name="Bullock K."/>
            <person name="Deik A."/>
            <person name="Scott J."/>
            <person name="Pierce K.A."/>
            <person name="Xavier R.J."/>
            <person name="Alm E.J."/>
        </authorList>
    </citation>
    <scope>NUCLEOTIDE SEQUENCE [LARGE SCALE GENOMIC DNA]</scope>
    <source>
        <strain evidence="1 3">BIOML-B1</strain>
        <strain evidence="2 4">BIOML-B9</strain>
    </source>
</reference>
<evidence type="ECO:0000313" key="2">
    <source>
        <dbReference type="EMBL" id="MSC80198.1"/>
    </source>
</evidence>
<dbReference type="Proteomes" id="UP000462091">
    <property type="component" value="Unassembled WGS sequence"/>
</dbReference>
<dbReference type="EMBL" id="WKQE01000004">
    <property type="protein sequence ID" value="MSC80198.1"/>
    <property type="molecule type" value="Genomic_DNA"/>
</dbReference>
<gene>
    <name evidence="2" type="ORF">GKD85_05080</name>
    <name evidence="1" type="ORF">GKE10_01110</name>
</gene>
<evidence type="ECO:0000313" key="1">
    <source>
        <dbReference type="EMBL" id="MSC50527.1"/>
    </source>
</evidence>
<evidence type="ECO:0000313" key="3">
    <source>
        <dbReference type="Proteomes" id="UP000462091"/>
    </source>
</evidence>
<dbReference type="EMBL" id="WKQM01000001">
    <property type="protein sequence ID" value="MSC50527.1"/>
    <property type="molecule type" value="Genomic_DNA"/>
</dbReference>